<evidence type="ECO:0000256" key="11">
    <source>
        <dbReference type="PIRNR" id="PIRNR036950"/>
    </source>
</evidence>
<dbReference type="Pfam" id="PF10451">
    <property type="entry name" value="Stn1"/>
    <property type="match status" value="1"/>
</dbReference>
<dbReference type="CDD" id="cd04483">
    <property type="entry name" value="hOBFC1_like"/>
    <property type="match status" value="1"/>
</dbReference>
<evidence type="ECO:0000259" key="12">
    <source>
        <dbReference type="Pfam" id="PF09170"/>
    </source>
</evidence>
<dbReference type="FunCoup" id="A0A6I8NMI2">
    <property type="interactions" value="843"/>
</dbReference>
<evidence type="ECO:0000256" key="6">
    <source>
        <dbReference type="ARBA" id="ARBA00022895"/>
    </source>
</evidence>
<comment type="similarity">
    <text evidence="3">Belongs to the STN1 family.</text>
</comment>
<dbReference type="RefSeq" id="XP_007665841.1">
    <property type="nucleotide sequence ID" value="XM_007667651.4"/>
</dbReference>
<dbReference type="FunFam" id="1.10.10.980:FF:000001">
    <property type="entry name" value="CST complex subunit STN1"/>
    <property type="match status" value="1"/>
</dbReference>
<dbReference type="GO" id="GO:0010833">
    <property type="term" value="P:telomere maintenance via telomere lengthening"/>
    <property type="evidence" value="ECO:0000318"/>
    <property type="project" value="GO_Central"/>
</dbReference>
<protein>
    <recommendedName>
        <fullName evidence="4 11">CST complex subunit STN1</fullName>
    </recommendedName>
    <alternativeName>
        <fullName evidence="10 11">Oligonucleotide/oligosaccharide-binding fold-containing protein 1</fullName>
    </alternativeName>
    <alternativeName>
        <fullName evidence="9 11">Suppressor of cdc thirteen homolog</fullName>
    </alternativeName>
</protein>
<dbReference type="InterPro" id="IPR012340">
    <property type="entry name" value="NA-bd_OB-fold"/>
</dbReference>
<dbReference type="Pfam" id="PF09170">
    <property type="entry name" value="STN1_2"/>
    <property type="match status" value="1"/>
</dbReference>
<feature type="domain" description="CST complex subunit Stn1 N-terminal" evidence="13">
    <location>
        <begin position="43"/>
        <end position="94"/>
    </location>
</feature>
<evidence type="ECO:0000259" key="13">
    <source>
        <dbReference type="Pfam" id="PF10451"/>
    </source>
</evidence>
<proteinExistence type="inferred from homology"/>
<dbReference type="GO" id="GO:0045111">
    <property type="term" value="C:intermediate filament cytoskeleton"/>
    <property type="evidence" value="ECO:0007669"/>
    <property type="project" value="Ensembl"/>
</dbReference>
<keyword evidence="5 11" id="KW-0158">Chromosome</keyword>
<dbReference type="RefSeq" id="XP_001512243.1">
    <property type="nucleotide sequence ID" value="XM_001512193.6"/>
</dbReference>
<name>A0A6I8NMI2_ORNAN</name>
<dbReference type="GO" id="GO:0045740">
    <property type="term" value="P:positive regulation of DNA replication"/>
    <property type="evidence" value="ECO:0007669"/>
    <property type="project" value="Ensembl"/>
</dbReference>
<dbReference type="Ensembl" id="ENSOANT00000065210.1">
    <property type="protein sequence ID" value="ENSOANP00000041887.1"/>
    <property type="gene ID" value="ENSOANG00000041497.1"/>
</dbReference>
<dbReference type="InterPro" id="IPR015253">
    <property type="entry name" value="CST_STN1_C"/>
</dbReference>
<evidence type="ECO:0000256" key="10">
    <source>
        <dbReference type="ARBA" id="ARBA00030852"/>
    </source>
</evidence>
<feature type="domain" description="Stn1 C-terminal" evidence="12">
    <location>
        <begin position="205"/>
        <end position="370"/>
    </location>
</feature>
<keyword evidence="7 11" id="KW-0238">DNA-binding</keyword>
<dbReference type="OMA" id="LCWKDEK"/>
<comment type="subunit">
    <text evidence="11">Component of the CST complex.</text>
</comment>
<gene>
    <name evidence="14" type="primary">STN1</name>
</gene>
<dbReference type="GO" id="GO:0016233">
    <property type="term" value="P:telomere capping"/>
    <property type="evidence" value="ECO:0007669"/>
    <property type="project" value="InterPro"/>
</dbReference>
<evidence type="ECO:0000256" key="9">
    <source>
        <dbReference type="ARBA" id="ARBA00030039"/>
    </source>
</evidence>
<dbReference type="GO" id="GO:0042162">
    <property type="term" value="F:telomeric DNA binding"/>
    <property type="evidence" value="ECO:0000318"/>
    <property type="project" value="GO_Central"/>
</dbReference>
<dbReference type="Proteomes" id="UP000002279">
    <property type="component" value="Unplaced"/>
</dbReference>
<dbReference type="FunFam" id="2.40.50.140:FF:000181">
    <property type="entry name" value="CST complex subunit STN1"/>
    <property type="match status" value="1"/>
</dbReference>
<evidence type="ECO:0000256" key="7">
    <source>
        <dbReference type="ARBA" id="ARBA00023125"/>
    </source>
</evidence>
<dbReference type="GO" id="GO:0005654">
    <property type="term" value="C:nucleoplasm"/>
    <property type="evidence" value="ECO:0007669"/>
    <property type="project" value="Ensembl"/>
</dbReference>
<dbReference type="InterPro" id="IPR018856">
    <property type="entry name" value="Stn1_N"/>
</dbReference>
<keyword evidence="6 11" id="KW-0779">Telomere</keyword>
<dbReference type="InterPro" id="IPR036390">
    <property type="entry name" value="WH_DNA-bd_sf"/>
</dbReference>
<dbReference type="InterPro" id="IPR036388">
    <property type="entry name" value="WH-like_DNA-bd_sf"/>
</dbReference>
<keyword evidence="8 11" id="KW-0539">Nucleus</keyword>
<evidence type="ECO:0000256" key="4">
    <source>
        <dbReference type="ARBA" id="ARBA00017411"/>
    </source>
</evidence>
<dbReference type="InParanoid" id="A0A6I8NMI2"/>
<sequence>MQPEARKYEETPSIFWGLDPVFLAFAKLYIRDILNIKESKQVPGIFLYNGHPIKQVDILGTVIGMKEREAFFIYGVDDSTGVINCICWKNERDSKTSPAGTQPCTVSGPYLTTQLKKLQEVLRQKTQLEIGDIIRIRGHIRVYRDQREVQASTYYRVNDPVWDVQIARMLELPDIYRKIYDQPFQIPELMNEKALSNPSALDLPSLTILLSEKVKEFLIEHKVLTFYPRELETVDTLISLANQPVIRGICSEQVDSTNGSISKSLHSIFKEAIRLLQERGIVFQKLDSLHDLYYVTEQDKELQKKILSIIQGDCQKPKHAERGCHFLHILACVRQNYNPHLSEASVRQVLDLLENRSDVVSTMEGYYTAF</sequence>
<evidence type="ECO:0000313" key="14">
    <source>
        <dbReference type="Ensembl" id="ENSOANP00000041887.1"/>
    </source>
</evidence>
<dbReference type="GO" id="GO:0032211">
    <property type="term" value="P:negative regulation of telomere maintenance via telomerase"/>
    <property type="evidence" value="ECO:0007669"/>
    <property type="project" value="Ensembl"/>
</dbReference>
<dbReference type="Gene3D" id="1.10.10.10">
    <property type="entry name" value="Winged helix-like DNA-binding domain superfamily/Winged helix DNA-binding domain"/>
    <property type="match status" value="1"/>
</dbReference>
<dbReference type="GeneTree" id="ENSGT00390000000909"/>
<dbReference type="PIRSF" id="PIRSF036950">
    <property type="entry name" value="UCP036950"/>
    <property type="match status" value="1"/>
</dbReference>
<dbReference type="CTD" id="79991"/>
<dbReference type="GO" id="GO:1990879">
    <property type="term" value="C:CST complex"/>
    <property type="evidence" value="ECO:0000318"/>
    <property type="project" value="GO_Central"/>
</dbReference>
<dbReference type="InterPro" id="IPR042082">
    <property type="entry name" value="CST_Stn1_wHTH1_sf"/>
</dbReference>
<organism evidence="14 15">
    <name type="scientific">Ornithorhynchus anatinus</name>
    <name type="common">Duckbill platypus</name>
    <dbReference type="NCBI Taxonomy" id="9258"/>
    <lineage>
        <taxon>Eukaryota</taxon>
        <taxon>Metazoa</taxon>
        <taxon>Chordata</taxon>
        <taxon>Craniata</taxon>
        <taxon>Vertebrata</taxon>
        <taxon>Euteleostomi</taxon>
        <taxon>Mammalia</taxon>
        <taxon>Monotremata</taxon>
        <taxon>Ornithorhynchidae</taxon>
        <taxon>Ornithorhynchus</taxon>
    </lineage>
</organism>
<dbReference type="FunFam" id="1.10.10.10:FF:000275">
    <property type="entry name" value="CST complex subunit STN1"/>
    <property type="match status" value="1"/>
</dbReference>
<accession>A0A6I8NMI2</accession>
<dbReference type="GO" id="GO:0001650">
    <property type="term" value="C:fibrillar center"/>
    <property type="evidence" value="ECO:0007669"/>
    <property type="project" value="Ensembl"/>
</dbReference>
<dbReference type="Gene3D" id="1.10.10.980">
    <property type="entry name" value="CST, Suppressor of Cdc13 homolog, complex subunit STN1, N-terminal domain"/>
    <property type="match status" value="1"/>
</dbReference>
<comment type="subcellular location">
    <subcellularLocation>
        <location evidence="2">Chromosome</location>
        <location evidence="2">Telomere</location>
    </subcellularLocation>
    <subcellularLocation>
        <location evidence="1 11">Nucleus</location>
    </subcellularLocation>
</comment>
<dbReference type="SUPFAM" id="SSF50249">
    <property type="entry name" value="Nucleic acid-binding proteins"/>
    <property type="match status" value="1"/>
</dbReference>
<dbReference type="InterPro" id="IPR014647">
    <property type="entry name" value="Stn1"/>
</dbReference>
<dbReference type="Gene3D" id="2.40.50.140">
    <property type="entry name" value="Nucleic acid-binding proteins"/>
    <property type="match status" value="1"/>
</dbReference>
<dbReference type="PANTHER" id="PTHR13989">
    <property type="entry name" value="REPLICATION PROTEIN A-RELATED"/>
    <property type="match status" value="1"/>
</dbReference>
<dbReference type="PANTHER" id="PTHR13989:SF33">
    <property type="entry name" value="CST COMPLEX SUBUNIT STN1"/>
    <property type="match status" value="1"/>
</dbReference>
<dbReference type="GO" id="GO:0043047">
    <property type="term" value="F:single-stranded telomeric DNA binding"/>
    <property type="evidence" value="ECO:0007669"/>
    <property type="project" value="UniProtKB-UniRule"/>
</dbReference>
<evidence type="ECO:0000256" key="3">
    <source>
        <dbReference type="ARBA" id="ARBA00009698"/>
    </source>
</evidence>
<reference evidence="14" key="1">
    <citation type="submission" date="2025-08" db="UniProtKB">
        <authorList>
            <consortium name="Ensembl"/>
        </authorList>
    </citation>
    <scope>IDENTIFICATION</scope>
    <source>
        <strain evidence="14">Glennie</strain>
    </source>
</reference>
<dbReference type="KEGG" id="oaa:100081480"/>
<keyword evidence="15" id="KW-1185">Reference proteome</keyword>
<dbReference type="InterPro" id="IPR040260">
    <property type="entry name" value="RFA2-like"/>
</dbReference>
<evidence type="ECO:0000256" key="8">
    <source>
        <dbReference type="ARBA" id="ARBA00023242"/>
    </source>
</evidence>
<dbReference type="AlphaFoldDB" id="A0A6I8NMI2"/>
<comment type="function">
    <text evidence="11">Component of the CST complex. The CST complex binds single-stranded DNA with high affinity in a sequence-independent manner, while isolated subunits bind DNA with low affinity by themselves.</text>
</comment>
<dbReference type="OrthoDB" id="77828at2759"/>
<dbReference type="GeneID" id="100081480"/>
<reference evidence="14" key="2">
    <citation type="submission" date="2025-09" db="UniProtKB">
        <authorList>
            <consortium name="Ensembl"/>
        </authorList>
    </citation>
    <scope>IDENTIFICATION</scope>
    <source>
        <strain evidence="14">Glennie</strain>
    </source>
</reference>
<evidence type="ECO:0000256" key="2">
    <source>
        <dbReference type="ARBA" id="ARBA00004574"/>
    </source>
</evidence>
<evidence type="ECO:0000256" key="1">
    <source>
        <dbReference type="ARBA" id="ARBA00004123"/>
    </source>
</evidence>
<evidence type="ECO:0000313" key="15">
    <source>
        <dbReference type="Proteomes" id="UP000002279"/>
    </source>
</evidence>
<dbReference type="SUPFAM" id="SSF46785">
    <property type="entry name" value="Winged helix' DNA-binding domain"/>
    <property type="match status" value="1"/>
</dbReference>
<evidence type="ECO:0000256" key="5">
    <source>
        <dbReference type="ARBA" id="ARBA00022454"/>
    </source>
</evidence>
<dbReference type="Bgee" id="ENSOANG00000041497">
    <property type="expression patterns" value="Expressed in ovary and 8 other cell types or tissues"/>
</dbReference>